<feature type="domain" description="LYC1 C-terminal" evidence="1">
    <location>
        <begin position="226"/>
        <end position="404"/>
    </location>
</feature>
<accession>A0A1G4KIR3</accession>
<dbReference type="InterPro" id="IPR055100">
    <property type="entry name" value="GNAT_LYC1-like"/>
</dbReference>
<name>A0A1G4KIR3_9SACH</name>
<dbReference type="PANTHER" id="PTHR34815:SF2">
    <property type="entry name" value="N-ACETYLTRANSFERASE DOMAIN-CONTAINING PROTEIN"/>
    <property type="match status" value="1"/>
</dbReference>
<evidence type="ECO:0000313" key="2">
    <source>
        <dbReference type="EMBL" id="SCV04342.1"/>
    </source>
</evidence>
<dbReference type="EMBL" id="LT598480">
    <property type="protein sequence ID" value="SCV04342.1"/>
    <property type="molecule type" value="Genomic_DNA"/>
</dbReference>
<gene>
    <name evidence="2" type="ORF">LAME_0H17678G</name>
</gene>
<dbReference type="OrthoDB" id="2020070at2759"/>
<dbReference type="InterPro" id="IPR016181">
    <property type="entry name" value="Acyl_CoA_acyltransferase"/>
</dbReference>
<dbReference type="SUPFAM" id="SSF55729">
    <property type="entry name" value="Acyl-CoA N-acyltransferases (Nat)"/>
    <property type="match status" value="1"/>
</dbReference>
<reference evidence="3" key="1">
    <citation type="submission" date="2016-03" db="EMBL/GenBank/DDBJ databases">
        <authorList>
            <person name="Devillers Hugo."/>
        </authorList>
    </citation>
    <scope>NUCLEOTIDE SEQUENCE [LARGE SCALE GENOMIC DNA]</scope>
</reference>
<dbReference type="Proteomes" id="UP000191144">
    <property type="component" value="Chromosome H"/>
</dbReference>
<organism evidence="2 3">
    <name type="scientific">Lachancea meyersii CBS 8951</name>
    <dbReference type="NCBI Taxonomy" id="1266667"/>
    <lineage>
        <taxon>Eukaryota</taxon>
        <taxon>Fungi</taxon>
        <taxon>Dikarya</taxon>
        <taxon>Ascomycota</taxon>
        <taxon>Saccharomycotina</taxon>
        <taxon>Saccharomycetes</taxon>
        <taxon>Saccharomycetales</taxon>
        <taxon>Saccharomycetaceae</taxon>
        <taxon>Lachancea</taxon>
    </lineage>
</organism>
<keyword evidence="3" id="KW-1185">Reference proteome</keyword>
<dbReference type="Gene3D" id="3.40.630.30">
    <property type="match status" value="1"/>
</dbReference>
<evidence type="ECO:0000259" key="1">
    <source>
        <dbReference type="Pfam" id="PF22998"/>
    </source>
</evidence>
<dbReference type="InterPro" id="IPR053013">
    <property type="entry name" value="LAT"/>
</dbReference>
<proteinExistence type="predicted"/>
<dbReference type="AlphaFoldDB" id="A0A1G4KIR3"/>
<protein>
    <submittedName>
        <fullName evidence="2">LAME_0H17678g1_1</fullName>
    </submittedName>
</protein>
<dbReference type="Pfam" id="PF22998">
    <property type="entry name" value="GNAT_LYC1-like"/>
    <property type="match status" value="1"/>
</dbReference>
<sequence>MQSEKRNLLFEPVTDPELIKYTHLQNGRTWRPEFLSMEDYTKREHLLGTCEISSTNKCQEMQKRFPEGSELLGIKYFVLKDLNLPQTSKTSQIVSSCETLNRVGWAVTPGSKGAIKPVLSACIGGVFTIPEFRAKRFGAELITRLNEYYDGISKAPGAPEFVQNIVIFLYSEVGEYYSKFGYVSRPIPVHTVEKLDAVLELYCGGNSDSDSASAEGRNIGFDCDEHFIELEKQSFVKDVQNAHSSRENAFVFTLEPSKDIFKWFHHRSLYHKKFLDPASPSRFGYALADGSHIVWHLNYWPHQRSLYILKLYLEGDTVAKKEASLKKLLAQAIQEAQEHEVKYLQFWDTELGQQDWSKPFMKFLQKVEEPSNLYQENSSRSAIRVANVKAEDIEWRNNAKFCWF</sequence>
<dbReference type="PANTHER" id="PTHR34815">
    <property type="entry name" value="LYSINE ACETYLTRANSFERASE"/>
    <property type="match status" value="1"/>
</dbReference>
<evidence type="ECO:0000313" key="3">
    <source>
        <dbReference type="Proteomes" id="UP000191144"/>
    </source>
</evidence>